<organism evidence="1 2">
    <name type="scientific">Gryllotalpicola daejeonensis</name>
    <dbReference type="NCBI Taxonomy" id="993087"/>
    <lineage>
        <taxon>Bacteria</taxon>
        <taxon>Bacillati</taxon>
        <taxon>Actinomycetota</taxon>
        <taxon>Actinomycetes</taxon>
        <taxon>Micrococcales</taxon>
        <taxon>Microbacteriaceae</taxon>
        <taxon>Gryllotalpicola</taxon>
    </lineage>
</organism>
<dbReference type="Proteomes" id="UP001415169">
    <property type="component" value="Unassembled WGS sequence"/>
</dbReference>
<reference evidence="1" key="2">
    <citation type="submission" date="2023-12" db="EMBL/GenBank/DDBJ databases">
        <authorList>
            <person name="Sun Q."/>
            <person name="Inoue M."/>
        </authorList>
    </citation>
    <scope>NUCLEOTIDE SEQUENCE</scope>
    <source>
        <strain evidence="1">JCM 17590</strain>
    </source>
</reference>
<gene>
    <name evidence="1" type="ORF">GCM10022286_16360</name>
</gene>
<dbReference type="EMBL" id="BAABBV010000001">
    <property type="protein sequence ID" value="GAA4160403.1"/>
    <property type="molecule type" value="Genomic_DNA"/>
</dbReference>
<comment type="caution">
    <text evidence="1">The sequence shown here is derived from an EMBL/GenBank/DDBJ whole genome shotgun (WGS) entry which is preliminary data.</text>
</comment>
<accession>A0ABP7ZJN0</accession>
<name>A0ABP7ZJN0_9MICO</name>
<protein>
    <submittedName>
        <fullName evidence="1">Uncharacterized protein</fullName>
    </submittedName>
</protein>
<reference evidence="1" key="1">
    <citation type="journal article" date="2014" name="Int. J. Syst. Evol. Microbiol.">
        <title>Complete genome of a new Firmicutes species belonging to the dominant human colonic microbiota ('Ruminococcus bicirculans') reveals two chromosomes and a selective capacity to utilize plant glucans.</title>
        <authorList>
            <consortium name="NISC Comparative Sequencing Program"/>
            <person name="Wegmann U."/>
            <person name="Louis P."/>
            <person name="Goesmann A."/>
            <person name="Henrissat B."/>
            <person name="Duncan S.H."/>
            <person name="Flint H.J."/>
        </authorList>
    </citation>
    <scope>NUCLEOTIDE SEQUENCE</scope>
    <source>
        <strain evidence="1">JCM 17590</strain>
    </source>
</reference>
<sequence length="46" mass="4679">MDDNGITITPGDTAGSFTICATDADTSNTFYATDSDGVKKGDCPTS</sequence>
<keyword evidence="2" id="KW-1185">Reference proteome</keyword>
<proteinExistence type="predicted"/>
<evidence type="ECO:0000313" key="1">
    <source>
        <dbReference type="EMBL" id="GAA4160403.1"/>
    </source>
</evidence>
<evidence type="ECO:0000313" key="2">
    <source>
        <dbReference type="Proteomes" id="UP001415169"/>
    </source>
</evidence>